<dbReference type="InterPro" id="IPR000462">
    <property type="entry name" value="CDP-OH_P_trans"/>
</dbReference>
<keyword evidence="19" id="KW-1185">Reference proteome</keyword>
<dbReference type="PIRSF" id="PIRSF000847">
    <property type="entry name" value="Phos_ph_gly_syn"/>
    <property type="match status" value="1"/>
</dbReference>
<dbReference type="GO" id="GO:0046474">
    <property type="term" value="P:glycerophospholipid biosynthetic process"/>
    <property type="evidence" value="ECO:0007669"/>
    <property type="project" value="TreeGrafter"/>
</dbReference>
<keyword evidence="7" id="KW-0444">Lipid biosynthesis</keyword>
<evidence type="ECO:0000313" key="19">
    <source>
        <dbReference type="Proteomes" id="UP000293719"/>
    </source>
</evidence>
<dbReference type="PROSITE" id="PS00379">
    <property type="entry name" value="CDP_ALCOHOL_P_TRANSF"/>
    <property type="match status" value="1"/>
</dbReference>
<evidence type="ECO:0000256" key="15">
    <source>
        <dbReference type="ARBA" id="ARBA00048586"/>
    </source>
</evidence>
<evidence type="ECO:0000256" key="13">
    <source>
        <dbReference type="ARBA" id="ARBA00023209"/>
    </source>
</evidence>
<keyword evidence="13" id="KW-0594">Phospholipid biosynthesis</keyword>
<comment type="catalytic activity">
    <reaction evidence="15">
        <text>a CDP-1,2-diacyl-sn-glycerol + sn-glycerol 3-phosphate = a 1,2-diacyl-sn-glycero-3-phospho-(1'-sn-glycero-3'-phosphate) + CMP + H(+)</text>
        <dbReference type="Rhea" id="RHEA:12593"/>
        <dbReference type="ChEBI" id="CHEBI:15378"/>
        <dbReference type="ChEBI" id="CHEBI:57597"/>
        <dbReference type="ChEBI" id="CHEBI:58332"/>
        <dbReference type="ChEBI" id="CHEBI:60110"/>
        <dbReference type="ChEBI" id="CHEBI:60377"/>
        <dbReference type="EC" id="2.7.8.5"/>
    </reaction>
</comment>
<evidence type="ECO:0000256" key="2">
    <source>
        <dbReference type="ARBA" id="ARBA00005042"/>
    </source>
</evidence>
<gene>
    <name evidence="18" type="ORF">E0E05_06685</name>
</gene>
<protein>
    <recommendedName>
        <fullName evidence="6">CDP-diacylglycerol--glycerol-3-phosphate 3-phosphatidyltransferase</fullName>
        <ecNumber evidence="5">2.7.8.5</ecNumber>
    </recommendedName>
</protein>
<sequence length="184" mass="19434">MAPFTVPNTITLARIVAVPVLAWLMLGGQWQAAFWLFVIAGISDAVDGILARLFNQSSVLGAWLDPVADKALLVTGLVSLAVLSLVPVWLVVLAVLRDVLILAGVGVALLLGKGLTIRPMMVSKATTFLQIALVALVMGAHAFDFEPGILKPVLVWATAALTLASFATYGVVFVRHMGQGGYSR</sequence>
<dbReference type="EC" id="2.7.8.5" evidence="5"/>
<keyword evidence="12 17" id="KW-0472">Membrane</keyword>
<dbReference type="RefSeq" id="WP_131616013.1">
    <property type="nucleotide sequence ID" value="NZ_CP036532.1"/>
</dbReference>
<dbReference type="InterPro" id="IPR048254">
    <property type="entry name" value="CDP_ALCOHOL_P_TRANSF_CS"/>
</dbReference>
<dbReference type="InterPro" id="IPR043130">
    <property type="entry name" value="CDP-OH_PTrfase_TM_dom"/>
</dbReference>
<evidence type="ECO:0000313" key="18">
    <source>
        <dbReference type="EMBL" id="QBK30313.1"/>
    </source>
</evidence>
<dbReference type="KEGG" id="rpod:E0E05_06685"/>
<keyword evidence="14" id="KW-1208">Phospholipid metabolism</keyword>
<dbReference type="GeneID" id="90766976"/>
<dbReference type="Proteomes" id="UP000293719">
    <property type="component" value="Chromosome"/>
</dbReference>
<accession>A0A4P6V0F9</accession>
<dbReference type="Gene3D" id="1.20.120.1760">
    <property type="match status" value="1"/>
</dbReference>
<evidence type="ECO:0000256" key="6">
    <source>
        <dbReference type="ARBA" id="ARBA00014944"/>
    </source>
</evidence>
<comment type="pathway">
    <text evidence="3">Lipid metabolism.</text>
</comment>
<dbReference type="GO" id="GO:0016020">
    <property type="term" value="C:membrane"/>
    <property type="evidence" value="ECO:0007669"/>
    <property type="project" value="UniProtKB-SubCell"/>
</dbReference>
<dbReference type="OrthoDB" id="9796672at2"/>
<dbReference type="InterPro" id="IPR004570">
    <property type="entry name" value="Phosphatidylglycerol_P_synth"/>
</dbReference>
<evidence type="ECO:0000256" key="9">
    <source>
        <dbReference type="ARBA" id="ARBA00022692"/>
    </source>
</evidence>
<keyword evidence="11" id="KW-0443">Lipid metabolism</keyword>
<comment type="pathway">
    <text evidence="2">Phospholipid metabolism; phosphatidylglycerol biosynthesis; phosphatidylglycerol from CDP-diacylglycerol: step 1/2.</text>
</comment>
<evidence type="ECO:0000256" key="10">
    <source>
        <dbReference type="ARBA" id="ARBA00022989"/>
    </source>
</evidence>
<evidence type="ECO:0000256" key="11">
    <source>
        <dbReference type="ARBA" id="ARBA00023098"/>
    </source>
</evidence>
<proteinExistence type="inferred from homology"/>
<dbReference type="Pfam" id="PF01066">
    <property type="entry name" value="CDP-OH_P_transf"/>
    <property type="match status" value="1"/>
</dbReference>
<organism evidence="18 19">
    <name type="scientific">Roseitalea porphyridii</name>
    <dbReference type="NCBI Taxonomy" id="1852022"/>
    <lineage>
        <taxon>Bacteria</taxon>
        <taxon>Pseudomonadati</taxon>
        <taxon>Pseudomonadota</taxon>
        <taxon>Alphaproteobacteria</taxon>
        <taxon>Hyphomicrobiales</taxon>
        <taxon>Ahrensiaceae</taxon>
        <taxon>Roseitalea</taxon>
    </lineage>
</organism>
<feature type="transmembrane region" description="Helical" evidence="17">
    <location>
        <begin position="32"/>
        <end position="50"/>
    </location>
</feature>
<dbReference type="EMBL" id="CP036532">
    <property type="protein sequence ID" value="QBK30313.1"/>
    <property type="molecule type" value="Genomic_DNA"/>
</dbReference>
<dbReference type="PANTHER" id="PTHR14269">
    <property type="entry name" value="CDP-DIACYLGLYCEROL--GLYCEROL-3-PHOSPHATE 3-PHOSPHATIDYLTRANSFERASE-RELATED"/>
    <property type="match status" value="1"/>
</dbReference>
<evidence type="ECO:0000256" key="17">
    <source>
        <dbReference type="SAM" id="Phobius"/>
    </source>
</evidence>
<comment type="similarity">
    <text evidence="4 16">Belongs to the CDP-alcohol phosphatidyltransferase class-I family.</text>
</comment>
<evidence type="ECO:0000256" key="5">
    <source>
        <dbReference type="ARBA" id="ARBA00013170"/>
    </source>
</evidence>
<comment type="subcellular location">
    <subcellularLocation>
        <location evidence="1">Membrane</location>
        <topology evidence="1">Multi-pass membrane protein</topology>
    </subcellularLocation>
</comment>
<feature type="transmembrane region" description="Helical" evidence="17">
    <location>
        <begin position="155"/>
        <end position="174"/>
    </location>
</feature>
<keyword evidence="10 17" id="KW-1133">Transmembrane helix</keyword>
<dbReference type="InterPro" id="IPR050324">
    <property type="entry name" value="CDP-alcohol_PTase-I"/>
</dbReference>
<name>A0A4P6V0F9_9HYPH</name>
<feature type="transmembrane region" description="Helical" evidence="17">
    <location>
        <begin position="71"/>
        <end position="93"/>
    </location>
</feature>
<evidence type="ECO:0000256" key="8">
    <source>
        <dbReference type="ARBA" id="ARBA00022679"/>
    </source>
</evidence>
<dbReference type="AlphaFoldDB" id="A0A4P6V0F9"/>
<evidence type="ECO:0000256" key="3">
    <source>
        <dbReference type="ARBA" id="ARBA00005189"/>
    </source>
</evidence>
<reference evidence="18 19" key="1">
    <citation type="journal article" date="2017" name="Int. J. Syst. Evol. Microbiol.">
        <title>Roseitalea porphyridii gen. nov., sp. nov., isolated from a red alga, and reclassification of Hoeflea suaedae Chung et al. 2013 as Pseudohoeflea suaedae gen. nov., comb. nov.</title>
        <authorList>
            <person name="Hyeon J.W."/>
            <person name="Jeong S.E."/>
            <person name="Baek K."/>
            <person name="Jeon C.O."/>
        </authorList>
    </citation>
    <scope>NUCLEOTIDE SEQUENCE [LARGE SCALE GENOMIC DNA]</scope>
    <source>
        <strain evidence="18 19">MA7-20</strain>
    </source>
</reference>
<keyword evidence="8 16" id="KW-0808">Transferase</keyword>
<evidence type="ECO:0000256" key="16">
    <source>
        <dbReference type="RuleBase" id="RU003750"/>
    </source>
</evidence>
<evidence type="ECO:0000256" key="4">
    <source>
        <dbReference type="ARBA" id="ARBA00010441"/>
    </source>
</evidence>
<evidence type="ECO:0000256" key="12">
    <source>
        <dbReference type="ARBA" id="ARBA00023136"/>
    </source>
</evidence>
<dbReference type="GO" id="GO:0008444">
    <property type="term" value="F:CDP-diacylglycerol-glycerol-3-phosphate 3-phosphatidyltransferase activity"/>
    <property type="evidence" value="ECO:0007669"/>
    <property type="project" value="UniProtKB-EC"/>
</dbReference>
<feature type="transmembrane region" description="Helical" evidence="17">
    <location>
        <begin position="7"/>
        <end position="26"/>
    </location>
</feature>
<evidence type="ECO:0000256" key="7">
    <source>
        <dbReference type="ARBA" id="ARBA00022516"/>
    </source>
</evidence>
<evidence type="ECO:0000256" key="1">
    <source>
        <dbReference type="ARBA" id="ARBA00004141"/>
    </source>
</evidence>
<feature type="transmembrane region" description="Helical" evidence="17">
    <location>
        <begin position="99"/>
        <end position="115"/>
    </location>
</feature>
<dbReference type="PANTHER" id="PTHR14269:SF62">
    <property type="entry name" value="CDP-DIACYLGLYCEROL--GLYCEROL-3-PHOSPHATE 3-PHOSPHATIDYLTRANSFERASE 1, CHLOROPLASTIC"/>
    <property type="match status" value="1"/>
</dbReference>
<evidence type="ECO:0000256" key="14">
    <source>
        <dbReference type="ARBA" id="ARBA00023264"/>
    </source>
</evidence>
<keyword evidence="9 17" id="KW-0812">Transmembrane</keyword>